<dbReference type="Proteomes" id="UP000274515">
    <property type="component" value="Unassembled WGS sequence"/>
</dbReference>
<comment type="caution">
    <text evidence="2">The sequence shown here is derived from an EMBL/GenBank/DDBJ whole genome shotgun (WGS) entry which is preliminary data.</text>
</comment>
<evidence type="ECO:0000256" key="1">
    <source>
        <dbReference type="SAM" id="MobiDB-lite"/>
    </source>
</evidence>
<feature type="compositionally biased region" description="Polar residues" evidence="1">
    <location>
        <begin position="75"/>
        <end position="86"/>
    </location>
</feature>
<proteinExistence type="predicted"/>
<feature type="region of interest" description="Disordered" evidence="1">
    <location>
        <begin position="25"/>
        <end position="47"/>
    </location>
</feature>
<dbReference type="EMBL" id="RSAA01000010">
    <property type="protein sequence ID" value="RRO16921.1"/>
    <property type="molecule type" value="Genomic_DNA"/>
</dbReference>
<accession>A0A3R8Q4S9</accession>
<sequence>MVMLRTEVTIGDEVWVFATMRIGADPNTGKDEYETTITEPGSRVPKPVRRCLTGERASEVHQMFVDQFAATANGSAAVKSWSQGSGSDVPPHPEAGADDSSCPTRS</sequence>
<gene>
    <name evidence="2" type="ORF">EIL87_11590</name>
</gene>
<reference evidence="2 3" key="1">
    <citation type="submission" date="2018-11" db="EMBL/GenBank/DDBJ databases">
        <title>Saccharopolyspora rhizosphaerae sp. nov., an actinomycete isolated from rhizosphere soil in Thailand.</title>
        <authorList>
            <person name="Intra B."/>
            <person name="Euanorasetr J."/>
            <person name="Take A."/>
            <person name="Inahashi Y."/>
            <person name="Mori M."/>
            <person name="Panbangred W."/>
            <person name="Matsumoto A."/>
        </authorList>
    </citation>
    <scope>NUCLEOTIDE SEQUENCE [LARGE SCALE GENOMIC DNA]</scope>
    <source>
        <strain evidence="2 3">H219</strain>
    </source>
</reference>
<organism evidence="2 3">
    <name type="scientific">Saccharopolyspora rhizosphaerae</name>
    <dbReference type="NCBI Taxonomy" id="2492662"/>
    <lineage>
        <taxon>Bacteria</taxon>
        <taxon>Bacillati</taxon>
        <taxon>Actinomycetota</taxon>
        <taxon>Actinomycetes</taxon>
        <taxon>Pseudonocardiales</taxon>
        <taxon>Pseudonocardiaceae</taxon>
        <taxon>Saccharopolyspora</taxon>
    </lineage>
</organism>
<dbReference type="RefSeq" id="WP_125090247.1">
    <property type="nucleotide sequence ID" value="NZ_RSAA01000010.1"/>
</dbReference>
<evidence type="ECO:0000313" key="3">
    <source>
        <dbReference type="Proteomes" id="UP000274515"/>
    </source>
</evidence>
<feature type="region of interest" description="Disordered" evidence="1">
    <location>
        <begin position="75"/>
        <end position="106"/>
    </location>
</feature>
<protein>
    <submittedName>
        <fullName evidence="2">Uncharacterized protein</fullName>
    </submittedName>
</protein>
<dbReference type="OrthoDB" id="9937444at2"/>
<dbReference type="AlphaFoldDB" id="A0A3R8Q4S9"/>
<evidence type="ECO:0000313" key="2">
    <source>
        <dbReference type="EMBL" id="RRO16921.1"/>
    </source>
</evidence>
<keyword evidence="3" id="KW-1185">Reference proteome</keyword>
<name>A0A3R8Q4S9_9PSEU</name>